<evidence type="ECO:0000313" key="9">
    <source>
        <dbReference type="EMBL" id="PPE66750.1"/>
    </source>
</evidence>
<feature type="domain" description="Protein glycosylation ligase" evidence="8">
    <location>
        <begin position="142"/>
        <end position="160"/>
    </location>
</feature>
<evidence type="ECO:0000256" key="3">
    <source>
        <dbReference type="ARBA" id="ARBA00022989"/>
    </source>
</evidence>
<dbReference type="InterPro" id="IPR031726">
    <property type="entry name" value="PglL_A"/>
</dbReference>
<feature type="transmembrane region" description="Helical" evidence="5">
    <location>
        <begin position="218"/>
        <end position="237"/>
    </location>
</feature>
<comment type="caution">
    <text evidence="9">The sequence shown here is derived from an EMBL/GenBank/DDBJ whole genome shotgun (WGS) entry which is preliminary data.</text>
</comment>
<accession>A0A2S5SVH3</accession>
<feature type="domain" description="O-antigen ligase-related" evidence="6">
    <location>
        <begin position="178"/>
        <end position="323"/>
    </location>
</feature>
<feature type="transmembrane region" description="Helical" evidence="5">
    <location>
        <begin position="151"/>
        <end position="168"/>
    </location>
</feature>
<evidence type="ECO:0000256" key="4">
    <source>
        <dbReference type="ARBA" id="ARBA00023136"/>
    </source>
</evidence>
<keyword evidence="3 5" id="KW-1133">Transmembrane helix</keyword>
<feature type="transmembrane region" description="Helical" evidence="5">
    <location>
        <begin position="344"/>
        <end position="363"/>
    </location>
</feature>
<proteinExistence type="predicted"/>
<evidence type="ECO:0000256" key="1">
    <source>
        <dbReference type="ARBA" id="ARBA00004141"/>
    </source>
</evidence>
<keyword evidence="10" id="KW-1185">Reference proteome</keyword>
<dbReference type="AlphaFoldDB" id="A0A2S5SVH3"/>
<dbReference type="InterPro" id="IPR051533">
    <property type="entry name" value="WaaL-like"/>
</dbReference>
<sequence length="554" mass="59667">MIIPALLVPGLCIGLTHTPISSLYNNALALAGWGAVMLVPGWRLSAFAGVLTAIAVAVLAVIAVTDGFHVLLVVIAAVVVCAWGWLAGTRWRELRVTPAIHAVSLGLLLAALLSVAIALAQYFTPTLADGTWIAKPTTPGRAFGNLRQPNHLASLMLLGLCVLPLVASEARRRWAWAAMAALTLGVALSSSRTGMLGLVGLALWAAVDRGLPGWARRLFWAAPVVAVGWWLGLWAWGEVGGTAYFGEARLESGGDISSSRFAIWSNTLALIGAHPWTGVGWGNFNAAWTFTPFPDRPVAFFDHSHNLVLQLMVELGVPAALALLGGLAWVLWRARGALSLPGEAGLAARAALMMLAVLGWHSLLEYPLWYAYFLLPAAFALGLFVGLGAPPRPSASAPAPAWTRWLLPVAGGLMVAGSLHAMVDYQRVVQIFTPSGEAGRASLAERIRIGQGSHWFAVHADYAAVTTAPRPSEVFERFERPLRHLIDARLMIAYAKALHERGEDDRALYVVHRLREFRHRLGRDFLAVCEQPDPPHFPCGPQPQGLTWRDLAQP</sequence>
<feature type="transmembrane region" description="Helical" evidence="5">
    <location>
        <begin position="369"/>
        <end position="389"/>
    </location>
</feature>
<name>A0A2S5SVH3_9BURK</name>
<dbReference type="GO" id="GO:0016020">
    <property type="term" value="C:membrane"/>
    <property type="evidence" value="ECO:0007669"/>
    <property type="project" value="UniProtKB-SubCell"/>
</dbReference>
<dbReference type="Pfam" id="PF04932">
    <property type="entry name" value="Wzy_C"/>
    <property type="match status" value="1"/>
</dbReference>
<dbReference type="EMBL" id="PSNX01000005">
    <property type="protein sequence ID" value="PPE66750.1"/>
    <property type="molecule type" value="Genomic_DNA"/>
</dbReference>
<feature type="transmembrane region" description="Helical" evidence="5">
    <location>
        <begin position="99"/>
        <end position="120"/>
    </location>
</feature>
<comment type="subcellular location">
    <subcellularLocation>
        <location evidence="1">Membrane</location>
        <topology evidence="1">Multi-pass membrane protein</topology>
    </subcellularLocation>
</comment>
<feature type="transmembrane region" description="Helical" evidence="5">
    <location>
        <begin position="70"/>
        <end position="87"/>
    </location>
</feature>
<reference evidence="9 10" key="1">
    <citation type="submission" date="2018-02" db="EMBL/GenBank/DDBJ databases">
        <title>Reclassifiation of [Polyangium] brachysporum DSM 7029 as Guopingzhaonella breviflexa gen. nov., sp. nov., a member of the family Comamonadaceae.</title>
        <authorList>
            <person name="Tang B."/>
        </authorList>
    </citation>
    <scope>NUCLEOTIDE SEQUENCE [LARGE SCALE GENOMIC DNA]</scope>
    <source>
        <strain evidence="9 10">BCRC 80649</strain>
    </source>
</reference>
<evidence type="ECO:0000259" key="8">
    <source>
        <dbReference type="Pfam" id="PF15864"/>
    </source>
</evidence>
<feature type="transmembrane region" description="Helical" evidence="5">
    <location>
        <begin position="41"/>
        <end position="63"/>
    </location>
</feature>
<organism evidence="9 10">
    <name type="scientific">Caldimonas caldifontis</name>
    <dbReference type="NCBI Taxonomy" id="1452508"/>
    <lineage>
        <taxon>Bacteria</taxon>
        <taxon>Pseudomonadati</taxon>
        <taxon>Pseudomonadota</taxon>
        <taxon>Betaproteobacteria</taxon>
        <taxon>Burkholderiales</taxon>
        <taxon>Sphaerotilaceae</taxon>
        <taxon>Caldimonas</taxon>
    </lineage>
</organism>
<dbReference type="PANTHER" id="PTHR37422">
    <property type="entry name" value="TEICHURONIC ACID BIOSYNTHESIS PROTEIN TUAE"/>
    <property type="match status" value="1"/>
</dbReference>
<feature type="transmembrane region" description="Helical" evidence="5">
    <location>
        <begin position="401"/>
        <end position="423"/>
    </location>
</feature>
<evidence type="ECO:0000256" key="5">
    <source>
        <dbReference type="SAM" id="Phobius"/>
    </source>
</evidence>
<dbReference type="PANTHER" id="PTHR37422:SF13">
    <property type="entry name" value="LIPOPOLYSACCHARIDE BIOSYNTHESIS PROTEIN PA4999-RELATED"/>
    <property type="match status" value="1"/>
</dbReference>
<dbReference type="InterPro" id="IPR021797">
    <property type="entry name" value="Wzy_C_2"/>
</dbReference>
<evidence type="ECO:0000259" key="7">
    <source>
        <dbReference type="Pfam" id="PF11846"/>
    </source>
</evidence>
<evidence type="ECO:0000259" key="6">
    <source>
        <dbReference type="Pfam" id="PF04932"/>
    </source>
</evidence>
<feature type="domain" description="Virulence factor membrane-bound polymerase C-terminal" evidence="7">
    <location>
        <begin position="350"/>
        <end position="515"/>
    </location>
</feature>
<evidence type="ECO:0000313" key="10">
    <source>
        <dbReference type="Proteomes" id="UP000238605"/>
    </source>
</evidence>
<keyword evidence="2 5" id="KW-0812">Transmembrane</keyword>
<feature type="transmembrane region" description="Helical" evidence="5">
    <location>
        <begin position="307"/>
        <end position="332"/>
    </location>
</feature>
<evidence type="ECO:0000256" key="2">
    <source>
        <dbReference type="ARBA" id="ARBA00022692"/>
    </source>
</evidence>
<gene>
    <name evidence="9" type="ORF">C1704_07135</name>
</gene>
<keyword evidence="4 5" id="KW-0472">Membrane</keyword>
<dbReference type="Pfam" id="PF15864">
    <property type="entry name" value="PglL_A"/>
    <property type="match status" value="1"/>
</dbReference>
<dbReference type="Pfam" id="PF11846">
    <property type="entry name" value="Wzy_C_2"/>
    <property type="match status" value="1"/>
</dbReference>
<protein>
    <submittedName>
        <fullName evidence="9">Polymerase</fullName>
    </submittedName>
</protein>
<dbReference type="InterPro" id="IPR007016">
    <property type="entry name" value="O-antigen_ligase-rel_domated"/>
</dbReference>
<feature type="transmembrane region" description="Helical" evidence="5">
    <location>
        <begin position="174"/>
        <end position="206"/>
    </location>
</feature>
<dbReference type="Proteomes" id="UP000238605">
    <property type="component" value="Unassembled WGS sequence"/>
</dbReference>